<dbReference type="Gene3D" id="3.30.70.2650">
    <property type="match status" value="1"/>
</dbReference>
<organism evidence="1 2">
    <name type="scientific">Desulfatibacillum alkenivorans DSM 16219</name>
    <dbReference type="NCBI Taxonomy" id="1121393"/>
    <lineage>
        <taxon>Bacteria</taxon>
        <taxon>Pseudomonadati</taxon>
        <taxon>Thermodesulfobacteriota</taxon>
        <taxon>Desulfobacteria</taxon>
        <taxon>Desulfobacterales</taxon>
        <taxon>Desulfatibacillaceae</taxon>
        <taxon>Desulfatibacillum</taxon>
    </lineage>
</organism>
<dbReference type="PANTHER" id="PTHR30319">
    <property type="entry name" value="PHENYLACETIC ACID REGULATOR-RELATED TRANSCRIPTIONAL REPRESSOR"/>
    <property type="match status" value="1"/>
</dbReference>
<proteinExistence type="predicted"/>
<protein>
    <submittedName>
        <fullName evidence="1">Transcriptional regulator, PaaX family</fullName>
    </submittedName>
</protein>
<dbReference type="InterPro" id="IPR036388">
    <property type="entry name" value="WH-like_DNA-bd_sf"/>
</dbReference>
<dbReference type="GO" id="GO:0006351">
    <property type="term" value="P:DNA-templated transcription"/>
    <property type="evidence" value="ECO:0007669"/>
    <property type="project" value="TreeGrafter"/>
</dbReference>
<keyword evidence="2" id="KW-1185">Reference proteome</keyword>
<reference evidence="2" key="1">
    <citation type="submission" date="2016-11" db="EMBL/GenBank/DDBJ databases">
        <authorList>
            <person name="Varghese N."/>
            <person name="Submissions S."/>
        </authorList>
    </citation>
    <scope>NUCLEOTIDE SEQUENCE [LARGE SCALE GENOMIC DNA]</scope>
    <source>
        <strain evidence="2">DSM 16219</strain>
    </source>
</reference>
<evidence type="ECO:0000313" key="1">
    <source>
        <dbReference type="EMBL" id="SHJ42777.1"/>
    </source>
</evidence>
<dbReference type="AlphaFoldDB" id="A0A1M6J812"/>
<dbReference type="STRING" id="1121393.SAMN02745216_01650"/>
<dbReference type="Proteomes" id="UP000183994">
    <property type="component" value="Unassembled WGS sequence"/>
</dbReference>
<gene>
    <name evidence="1" type="ORF">SAMN02745216_01650</name>
</gene>
<dbReference type="RefSeq" id="WP_073474824.1">
    <property type="nucleotide sequence ID" value="NZ_FQZU01000007.1"/>
</dbReference>
<dbReference type="PANTHER" id="PTHR30319:SF1">
    <property type="entry name" value="TRANSCRIPTIONAL REPRESSOR PAAX"/>
    <property type="match status" value="1"/>
</dbReference>
<dbReference type="Gene3D" id="1.10.10.10">
    <property type="entry name" value="Winged helix-like DNA-binding domain superfamily/Winged helix DNA-binding domain"/>
    <property type="match status" value="1"/>
</dbReference>
<dbReference type="OrthoDB" id="6380574at2"/>
<dbReference type="EMBL" id="FQZU01000007">
    <property type="protein sequence ID" value="SHJ42777.1"/>
    <property type="molecule type" value="Genomic_DNA"/>
</dbReference>
<accession>A0A1M6J812</accession>
<sequence length="274" mass="31096">MNWKITPKILIVSILHVSDNKAMPIKDMIAIGKLFGFTGNVIRVTTARLVRDGRLENDERGLYRIKDMDTPISRFVNAWKQGEARVKEWDGAWICCLAPNGTAGRRKKNAKALELPGFREGLPGLWVRPANLTMDLTSLKKLLVHQGMDPAGELFVGRDFSEKTAVQWQKILWPVEELVRDMEQALERIEKSKARIQGLPPESALMETYLVGTETVHMLVKDPLLPEEIMPPVHRMKLAGAMLEYNKIGKDVWEREAFGLRFSQSPSHMELEGV</sequence>
<evidence type="ECO:0000313" key="2">
    <source>
        <dbReference type="Proteomes" id="UP000183994"/>
    </source>
</evidence>
<name>A0A1M6J812_9BACT</name>